<dbReference type="KEGG" id="nps:KRR39_13805"/>
<dbReference type="AlphaFoldDB" id="A0A975Y2I3"/>
<keyword evidence="5" id="KW-1185">Reference proteome</keyword>
<feature type="domain" description="Putative zinc-finger" evidence="3">
    <location>
        <begin position="6"/>
        <end position="36"/>
    </location>
</feature>
<organism evidence="4 5">
    <name type="scientific">Nocardioides panacis</name>
    <dbReference type="NCBI Taxonomy" id="2849501"/>
    <lineage>
        <taxon>Bacteria</taxon>
        <taxon>Bacillati</taxon>
        <taxon>Actinomycetota</taxon>
        <taxon>Actinomycetes</taxon>
        <taxon>Propionibacteriales</taxon>
        <taxon>Nocardioidaceae</taxon>
        <taxon>Nocardioides</taxon>
    </lineage>
</organism>
<dbReference type="GO" id="GO:0006417">
    <property type="term" value="P:regulation of translation"/>
    <property type="evidence" value="ECO:0007669"/>
    <property type="project" value="TreeGrafter"/>
</dbReference>
<dbReference type="RefSeq" id="WP_216942649.1">
    <property type="nucleotide sequence ID" value="NZ_CP077062.1"/>
</dbReference>
<evidence type="ECO:0000313" key="4">
    <source>
        <dbReference type="EMBL" id="QWZ10580.1"/>
    </source>
</evidence>
<dbReference type="Pfam" id="PF10099">
    <property type="entry name" value="RskA_C"/>
    <property type="match status" value="1"/>
</dbReference>
<dbReference type="PANTHER" id="PTHR37461:SF1">
    <property type="entry name" value="ANTI-SIGMA-K FACTOR RSKA"/>
    <property type="match status" value="1"/>
</dbReference>
<proteinExistence type="predicted"/>
<evidence type="ECO:0000313" key="5">
    <source>
        <dbReference type="Proteomes" id="UP000683575"/>
    </source>
</evidence>
<dbReference type="EMBL" id="CP077062">
    <property type="protein sequence ID" value="QWZ10580.1"/>
    <property type="molecule type" value="Genomic_DNA"/>
</dbReference>
<dbReference type="GO" id="GO:0005886">
    <property type="term" value="C:plasma membrane"/>
    <property type="evidence" value="ECO:0007669"/>
    <property type="project" value="InterPro"/>
</dbReference>
<sequence length="233" mass="24091">MSTDLHTLSGAYAVDALSAEEAQAFDTHLEECQACRDEVRELQEAAAMMGASEARAAPPALKARVLAAADQLPQLPPKVTSLDAAPSRRWTARVLSAAAAVVLVVAAGFAVSQNRPDQPSITASTATVFAAQDAHTKTVKTDRGSLTVATSPSLGRMAVQTDGLQKLPTSRAYQMWTIHAGTATSAGLIENLKAGKVMSMPSAGTTVAITVEPAGGSTEPTSKPIVTVDPEQV</sequence>
<feature type="region of interest" description="Disordered" evidence="1">
    <location>
        <begin position="213"/>
        <end position="233"/>
    </location>
</feature>
<dbReference type="InterPro" id="IPR051474">
    <property type="entry name" value="Anti-sigma-K/W_factor"/>
</dbReference>
<dbReference type="Pfam" id="PF13490">
    <property type="entry name" value="zf-HC2"/>
    <property type="match status" value="1"/>
</dbReference>
<evidence type="ECO:0000259" key="3">
    <source>
        <dbReference type="Pfam" id="PF13490"/>
    </source>
</evidence>
<dbReference type="PANTHER" id="PTHR37461">
    <property type="entry name" value="ANTI-SIGMA-K FACTOR RSKA"/>
    <property type="match status" value="1"/>
</dbReference>
<name>A0A975Y2I3_9ACTN</name>
<dbReference type="InterPro" id="IPR018764">
    <property type="entry name" value="RskA_C"/>
</dbReference>
<dbReference type="InterPro" id="IPR027383">
    <property type="entry name" value="Znf_put"/>
</dbReference>
<protein>
    <submittedName>
        <fullName evidence="4">Anti-sigma factor</fullName>
    </submittedName>
</protein>
<evidence type="ECO:0000256" key="1">
    <source>
        <dbReference type="SAM" id="MobiDB-lite"/>
    </source>
</evidence>
<feature type="domain" description="Anti-sigma K factor RskA C-terminal" evidence="2">
    <location>
        <begin position="95"/>
        <end position="225"/>
    </location>
</feature>
<gene>
    <name evidence="4" type="ORF">KRR39_13805</name>
</gene>
<accession>A0A975Y2I3</accession>
<evidence type="ECO:0000259" key="2">
    <source>
        <dbReference type="Pfam" id="PF10099"/>
    </source>
</evidence>
<dbReference type="GO" id="GO:0016989">
    <property type="term" value="F:sigma factor antagonist activity"/>
    <property type="evidence" value="ECO:0007669"/>
    <property type="project" value="TreeGrafter"/>
</dbReference>
<reference evidence="4" key="1">
    <citation type="submission" date="2021-06" db="EMBL/GenBank/DDBJ databases">
        <title>Complete genome sequence of Nocardioides sp. G188.</title>
        <authorList>
            <person name="Im W.-T."/>
        </authorList>
    </citation>
    <scope>NUCLEOTIDE SEQUENCE</scope>
    <source>
        <strain evidence="4">G188</strain>
    </source>
</reference>
<dbReference type="Proteomes" id="UP000683575">
    <property type="component" value="Chromosome"/>
</dbReference>